<dbReference type="AlphaFoldDB" id="W6PYE4"/>
<protein>
    <submittedName>
        <fullName evidence="1">Genomic scaffold, ProqFM164S01</fullName>
    </submittedName>
</protein>
<name>W6PYE4_PENRF</name>
<evidence type="ECO:0000313" key="2">
    <source>
        <dbReference type="Proteomes" id="UP000030686"/>
    </source>
</evidence>
<organism evidence="1 2">
    <name type="scientific">Penicillium roqueforti (strain FM164)</name>
    <dbReference type="NCBI Taxonomy" id="1365484"/>
    <lineage>
        <taxon>Eukaryota</taxon>
        <taxon>Fungi</taxon>
        <taxon>Dikarya</taxon>
        <taxon>Ascomycota</taxon>
        <taxon>Pezizomycotina</taxon>
        <taxon>Eurotiomycetes</taxon>
        <taxon>Eurotiomycetidae</taxon>
        <taxon>Eurotiales</taxon>
        <taxon>Aspergillaceae</taxon>
        <taxon>Penicillium</taxon>
    </lineage>
</organism>
<evidence type="ECO:0000313" key="1">
    <source>
        <dbReference type="EMBL" id="CDM28746.1"/>
    </source>
</evidence>
<accession>W6PYE4</accession>
<sequence length="50" mass="5535">MRSRDLFYRGQNLLTDTSAVLRSCGVYRSHEASAGLHTFPHPSSSIQNAV</sequence>
<dbReference type="EMBL" id="HG792015">
    <property type="protein sequence ID" value="CDM28746.1"/>
    <property type="molecule type" value="Genomic_DNA"/>
</dbReference>
<gene>
    <name evidence="1" type="ORF">PROQFM164_S01g002557</name>
</gene>
<keyword evidence="2" id="KW-1185">Reference proteome</keyword>
<dbReference type="Proteomes" id="UP000030686">
    <property type="component" value="Unassembled WGS sequence"/>
</dbReference>
<proteinExistence type="predicted"/>
<reference evidence="1" key="1">
    <citation type="journal article" date="2014" name="Nat. Commun.">
        <title>Multiple recent horizontal transfers of a large genomic region in cheese making fungi.</title>
        <authorList>
            <person name="Cheeseman K."/>
            <person name="Ropars J."/>
            <person name="Renault P."/>
            <person name="Dupont J."/>
            <person name="Gouzy J."/>
            <person name="Branca A."/>
            <person name="Abraham A.L."/>
            <person name="Ceppi M."/>
            <person name="Conseiller E."/>
            <person name="Debuchy R."/>
            <person name="Malagnac F."/>
            <person name="Goarin A."/>
            <person name="Silar P."/>
            <person name="Lacoste S."/>
            <person name="Sallet E."/>
            <person name="Bensimon A."/>
            <person name="Giraud T."/>
            <person name="Brygoo Y."/>
        </authorList>
    </citation>
    <scope>NUCLEOTIDE SEQUENCE [LARGE SCALE GENOMIC DNA]</scope>
    <source>
        <strain evidence="1">FM164</strain>
    </source>
</reference>